<dbReference type="InterPro" id="IPR023387">
    <property type="entry name" value="DUF1653-like_dom"/>
</dbReference>
<dbReference type="InterPro" id="IPR037135">
    <property type="entry name" value="DUF1653-like_dom_sf"/>
</dbReference>
<sequence length="80" mass="9550">MDKVKVGEYYKHYKGDYYQVLAIARHSETLEELVIYQGQYTHEKFGDKPVWARPVELFIEMVEKEGKTFPRFEYIGPSLE</sequence>
<organism evidence="2 3">
    <name type="scientific">Candidatus Dojkabacteria bacterium</name>
    <dbReference type="NCBI Taxonomy" id="2099670"/>
    <lineage>
        <taxon>Bacteria</taxon>
        <taxon>Candidatus Dojkabacteria</taxon>
    </lineage>
</organism>
<protein>
    <submittedName>
        <fullName evidence="2">DUF1653 domain-containing protein</fullName>
    </submittedName>
</protein>
<name>A0A955RJ38_9BACT</name>
<accession>A0A955RJ38</accession>
<proteinExistence type="predicted"/>
<reference evidence="2" key="1">
    <citation type="submission" date="2020-04" db="EMBL/GenBank/DDBJ databases">
        <authorList>
            <person name="Zhang T."/>
        </authorList>
    </citation>
    <scope>NUCLEOTIDE SEQUENCE</scope>
    <source>
        <strain evidence="2">HKST-UBA14</strain>
    </source>
</reference>
<reference evidence="2" key="2">
    <citation type="journal article" date="2021" name="Microbiome">
        <title>Successional dynamics and alternative stable states in a saline activated sludge microbial community over 9 years.</title>
        <authorList>
            <person name="Wang Y."/>
            <person name="Ye J."/>
            <person name="Ju F."/>
            <person name="Liu L."/>
            <person name="Boyd J.A."/>
            <person name="Deng Y."/>
            <person name="Parks D.H."/>
            <person name="Jiang X."/>
            <person name="Yin X."/>
            <person name="Woodcroft B.J."/>
            <person name="Tyson G.W."/>
            <person name="Hugenholtz P."/>
            <person name="Polz M.F."/>
            <person name="Zhang T."/>
        </authorList>
    </citation>
    <scope>NUCLEOTIDE SEQUENCE</scope>
    <source>
        <strain evidence="2">HKST-UBA14</strain>
    </source>
</reference>
<evidence type="ECO:0000313" key="2">
    <source>
        <dbReference type="EMBL" id="MCA9383397.1"/>
    </source>
</evidence>
<dbReference type="Gene3D" id="2.30.30.320">
    <property type="entry name" value="DUF1653-like domain"/>
    <property type="match status" value="1"/>
</dbReference>
<dbReference type="AlphaFoldDB" id="A0A955RJ38"/>
<dbReference type="Proteomes" id="UP000783287">
    <property type="component" value="Unassembled WGS sequence"/>
</dbReference>
<gene>
    <name evidence="2" type="ORF">KC909_03465</name>
</gene>
<comment type="caution">
    <text evidence="2">The sequence shown here is derived from an EMBL/GenBank/DDBJ whole genome shotgun (WGS) entry which is preliminary data.</text>
</comment>
<dbReference type="EMBL" id="JAGQLK010000064">
    <property type="protein sequence ID" value="MCA9383397.1"/>
    <property type="molecule type" value="Genomic_DNA"/>
</dbReference>
<evidence type="ECO:0000259" key="1">
    <source>
        <dbReference type="Pfam" id="PF07866"/>
    </source>
</evidence>
<dbReference type="Pfam" id="PF07866">
    <property type="entry name" value="DUF1653"/>
    <property type="match status" value="1"/>
</dbReference>
<feature type="domain" description="DUF1653" evidence="1">
    <location>
        <begin position="9"/>
        <end position="74"/>
    </location>
</feature>
<evidence type="ECO:0000313" key="3">
    <source>
        <dbReference type="Proteomes" id="UP000783287"/>
    </source>
</evidence>